<dbReference type="OrthoDB" id="9813903at2"/>
<protein>
    <submittedName>
        <fullName evidence="3">Diguanylate cyclase/phosphodiesterase</fullName>
    </submittedName>
</protein>
<dbReference type="Gene3D" id="3.20.20.450">
    <property type="entry name" value="EAL domain"/>
    <property type="match status" value="1"/>
</dbReference>
<dbReference type="SMART" id="SM00052">
    <property type="entry name" value="EAL"/>
    <property type="match status" value="1"/>
</dbReference>
<dbReference type="NCBIfam" id="TIGR00254">
    <property type="entry name" value="GGDEF"/>
    <property type="match status" value="1"/>
</dbReference>
<dbReference type="RefSeq" id="WP_060857454.1">
    <property type="nucleotide sequence ID" value="NZ_FCOC02000015.1"/>
</dbReference>
<sequence>MPSPQLLPAGTAHSLLVGELIDSHRLSAIFQPIVRLADGVVIGHEALLRGPAETPLEFPQALFAQAKREGLSVELEHAAVRLAITGYAAAPKDTLLFINYSAAAIQSLFSTERETLLSNLVDANAHPLVVELTEQSDIANLQQFGTLMESMRKAGYKVALDDYGVANASMSLWVHLAPHFVKVDRFFIHGIARDALKFEAVKSMVAFARASGSHLIAEGIEHDSDLRIARDLGISYGQGFLLGRPSATPLLTIPRAASSTLDSHQIAVYPGRTHSAVRANEASTFLDALLVEAPHVTVRSHNDDVVQLFNLHPALHALPVLDNDRPVALINRRSFMDQYALPYHRELFGKRPCMQFANREPVLLERTASIDQVARLLTGDEQHILSDGFIVMEQARCVGLVPGISVVRAVTELRLESARHANPLTFLPGNLPLGAHIDRLIANGATFVACYADLDHFKPFNDRYGYWQGDELLKMAASTLGSVCEPTRDFLGHIGGDDFLALFQSEDWEIRLRRAIQAFNLAIIDFYRAEDKRAGGIAGEDRSGRQAFFGFVRLSVGAIVVPSFAARSASELSAAASAAKLLAKKDSAGFVKLDFERALHLA</sequence>
<dbReference type="SUPFAM" id="SSF55073">
    <property type="entry name" value="Nucleotide cyclase"/>
    <property type="match status" value="1"/>
</dbReference>
<feature type="domain" description="EAL" evidence="1">
    <location>
        <begin position="10"/>
        <end position="259"/>
    </location>
</feature>
<dbReference type="Proteomes" id="UP000054893">
    <property type="component" value="Unassembled WGS sequence"/>
</dbReference>
<dbReference type="Pfam" id="PF00990">
    <property type="entry name" value="GGDEF"/>
    <property type="match status" value="1"/>
</dbReference>
<evidence type="ECO:0000259" key="1">
    <source>
        <dbReference type="PROSITE" id="PS50883"/>
    </source>
</evidence>
<evidence type="ECO:0000313" key="3">
    <source>
        <dbReference type="EMBL" id="SAL41033.1"/>
    </source>
</evidence>
<dbReference type="Gene3D" id="3.30.70.270">
    <property type="match status" value="1"/>
</dbReference>
<dbReference type="EMBL" id="FCOC02000015">
    <property type="protein sequence ID" value="SAL41033.1"/>
    <property type="molecule type" value="Genomic_DNA"/>
</dbReference>
<proteinExistence type="predicted"/>
<evidence type="ECO:0000259" key="2">
    <source>
        <dbReference type="PROSITE" id="PS50887"/>
    </source>
</evidence>
<dbReference type="InterPro" id="IPR000160">
    <property type="entry name" value="GGDEF_dom"/>
</dbReference>
<dbReference type="CDD" id="cd04598">
    <property type="entry name" value="CBS_pair_GGDEF_EAL"/>
    <property type="match status" value="1"/>
</dbReference>
<dbReference type="InterPro" id="IPR046342">
    <property type="entry name" value="CBS_dom_sf"/>
</dbReference>
<reference evidence="3 4" key="1">
    <citation type="submission" date="2016-01" db="EMBL/GenBank/DDBJ databases">
        <authorList>
            <person name="Oliw E.H."/>
        </authorList>
    </citation>
    <scope>NUCLEOTIDE SEQUENCE [LARGE SCALE GENOMIC DNA]</scope>
    <source>
        <strain evidence="3">LMG 22029</strain>
    </source>
</reference>
<dbReference type="CDD" id="cd01948">
    <property type="entry name" value="EAL"/>
    <property type="match status" value="1"/>
</dbReference>
<evidence type="ECO:0000313" key="4">
    <source>
        <dbReference type="Proteomes" id="UP000054893"/>
    </source>
</evidence>
<dbReference type="SMART" id="SM00267">
    <property type="entry name" value="GGDEF"/>
    <property type="match status" value="1"/>
</dbReference>
<name>A0A158HAL2_CABSO</name>
<dbReference type="SUPFAM" id="SSF54631">
    <property type="entry name" value="CBS-domain pair"/>
    <property type="match status" value="1"/>
</dbReference>
<dbReference type="InterPro" id="IPR001633">
    <property type="entry name" value="EAL_dom"/>
</dbReference>
<organism evidence="3 4">
    <name type="scientific">Caballeronia sordidicola</name>
    <name type="common">Burkholderia sordidicola</name>
    <dbReference type="NCBI Taxonomy" id="196367"/>
    <lineage>
        <taxon>Bacteria</taxon>
        <taxon>Pseudomonadati</taxon>
        <taxon>Pseudomonadota</taxon>
        <taxon>Betaproteobacteria</taxon>
        <taxon>Burkholderiales</taxon>
        <taxon>Burkholderiaceae</taxon>
        <taxon>Caballeronia</taxon>
    </lineage>
</organism>
<dbReference type="PROSITE" id="PS50887">
    <property type="entry name" value="GGDEF"/>
    <property type="match status" value="1"/>
</dbReference>
<dbReference type="InterPro" id="IPR050706">
    <property type="entry name" value="Cyclic-di-GMP_PDE-like"/>
</dbReference>
<dbReference type="PANTHER" id="PTHR33121:SF76">
    <property type="entry name" value="SIGNALING PROTEIN"/>
    <property type="match status" value="1"/>
</dbReference>
<dbReference type="InterPro" id="IPR043128">
    <property type="entry name" value="Rev_trsase/Diguanyl_cyclase"/>
</dbReference>
<gene>
    <name evidence="3" type="ORF">AWB64_04361</name>
</gene>
<dbReference type="Pfam" id="PF00563">
    <property type="entry name" value="EAL"/>
    <property type="match status" value="1"/>
</dbReference>
<dbReference type="GO" id="GO:0071111">
    <property type="term" value="F:cyclic-guanylate-specific phosphodiesterase activity"/>
    <property type="evidence" value="ECO:0007669"/>
    <property type="project" value="InterPro"/>
</dbReference>
<dbReference type="AlphaFoldDB" id="A0A158HAL2"/>
<dbReference type="SUPFAM" id="SSF141868">
    <property type="entry name" value="EAL domain-like"/>
    <property type="match status" value="1"/>
</dbReference>
<dbReference type="InterPro" id="IPR035919">
    <property type="entry name" value="EAL_sf"/>
</dbReference>
<dbReference type="InterPro" id="IPR029787">
    <property type="entry name" value="Nucleotide_cyclase"/>
</dbReference>
<dbReference type="PROSITE" id="PS50883">
    <property type="entry name" value="EAL"/>
    <property type="match status" value="1"/>
</dbReference>
<accession>A0A158HAL2</accession>
<feature type="domain" description="GGDEF" evidence="2">
    <location>
        <begin position="445"/>
        <end position="598"/>
    </location>
</feature>
<dbReference type="PANTHER" id="PTHR33121">
    <property type="entry name" value="CYCLIC DI-GMP PHOSPHODIESTERASE PDEF"/>
    <property type="match status" value="1"/>
</dbReference>